<keyword evidence="2" id="KW-1003">Cell membrane</keyword>
<protein>
    <recommendedName>
        <fullName evidence="8">Cardiolipin synthase N-terminal domain-containing protein</fullName>
    </recommendedName>
</protein>
<evidence type="ECO:0000256" key="7">
    <source>
        <dbReference type="SAM" id="Phobius"/>
    </source>
</evidence>
<name>A0ABP7NBY6_9MICO</name>
<keyword evidence="4 7" id="KW-1133">Transmembrane helix</keyword>
<feature type="transmembrane region" description="Helical" evidence="7">
    <location>
        <begin position="6"/>
        <end position="22"/>
    </location>
</feature>
<feature type="domain" description="Cardiolipin synthase N-terminal" evidence="8">
    <location>
        <begin position="11"/>
        <end position="56"/>
    </location>
</feature>
<evidence type="ECO:0000313" key="9">
    <source>
        <dbReference type="EMBL" id="GAA3942618.1"/>
    </source>
</evidence>
<dbReference type="Proteomes" id="UP001501591">
    <property type="component" value="Unassembled WGS sequence"/>
</dbReference>
<evidence type="ECO:0000256" key="4">
    <source>
        <dbReference type="ARBA" id="ARBA00022989"/>
    </source>
</evidence>
<organism evidence="9 10">
    <name type="scientific">Microbacterium soli</name>
    <dbReference type="NCBI Taxonomy" id="446075"/>
    <lineage>
        <taxon>Bacteria</taxon>
        <taxon>Bacillati</taxon>
        <taxon>Actinomycetota</taxon>
        <taxon>Actinomycetes</taxon>
        <taxon>Micrococcales</taxon>
        <taxon>Microbacteriaceae</taxon>
        <taxon>Microbacterium</taxon>
    </lineage>
</organism>
<dbReference type="RefSeq" id="WP_344819485.1">
    <property type="nucleotide sequence ID" value="NZ_BAABCP010000001.1"/>
</dbReference>
<dbReference type="Pfam" id="PF13396">
    <property type="entry name" value="PLDc_N"/>
    <property type="match status" value="1"/>
</dbReference>
<evidence type="ECO:0000313" key="10">
    <source>
        <dbReference type="Proteomes" id="UP001501591"/>
    </source>
</evidence>
<gene>
    <name evidence="9" type="ORF">GCM10022383_20580</name>
</gene>
<sequence length="123" mass="14282">MAVLIWLMVMALMVFALVDIIRRDDAQVKYMPKFVWLLLVILLPFIGSVLWFGIGREYPEGGARFERPVRWTRTAPPVVPSVPVDTRTTEEQIADLDREIQEWRLREEIAKRKRERGESAGGD</sequence>
<keyword evidence="5 7" id="KW-0472">Membrane</keyword>
<evidence type="ECO:0000256" key="1">
    <source>
        <dbReference type="ARBA" id="ARBA00004651"/>
    </source>
</evidence>
<evidence type="ECO:0000256" key="5">
    <source>
        <dbReference type="ARBA" id="ARBA00023136"/>
    </source>
</evidence>
<dbReference type="InterPro" id="IPR027379">
    <property type="entry name" value="CLS_N"/>
</dbReference>
<proteinExistence type="predicted"/>
<accession>A0ABP7NBY6</accession>
<reference evidence="10" key="1">
    <citation type="journal article" date="2019" name="Int. J. Syst. Evol. Microbiol.">
        <title>The Global Catalogue of Microorganisms (GCM) 10K type strain sequencing project: providing services to taxonomists for standard genome sequencing and annotation.</title>
        <authorList>
            <consortium name="The Broad Institute Genomics Platform"/>
            <consortium name="The Broad Institute Genome Sequencing Center for Infectious Disease"/>
            <person name="Wu L."/>
            <person name="Ma J."/>
        </authorList>
    </citation>
    <scope>NUCLEOTIDE SEQUENCE [LARGE SCALE GENOMIC DNA]</scope>
    <source>
        <strain evidence="10">JCM 17024</strain>
    </source>
</reference>
<evidence type="ECO:0000259" key="8">
    <source>
        <dbReference type="Pfam" id="PF13396"/>
    </source>
</evidence>
<evidence type="ECO:0000256" key="6">
    <source>
        <dbReference type="SAM" id="Coils"/>
    </source>
</evidence>
<keyword evidence="6" id="KW-0175">Coiled coil</keyword>
<dbReference type="EMBL" id="BAABCP010000001">
    <property type="protein sequence ID" value="GAA3942618.1"/>
    <property type="molecule type" value="Genomic_DNA"/>
</dbReference>
<feature type="coiled-coil region" evidence="6">
    <location>
        <begin position="86"/>
        <end position="113"/>
    </location>
</feature>
<keyword evidence="10" id="KW-1185">Reference proteome</keyword>
<evidence type="ECO:0000256" key="3">
    <source>
        <dbReference type="ARBA" id="ARBA00022692"/>
    </source>
</evidence>
<keyword evidence="3 7" id="KW-0812">Transmembrane</keyword>
<feature type="transmembrane region" description="Helical" evidence="7">
    <location>
        <begin position="34"/>
        <end position="54"/>
    </location>
</feature>
<comment type="caution">
    <text evidence="9">The sequence shown here is derived from an EMBL/GenBank/DDBJ whole genome shotgun (WGS) entry which is preliminary data.</text>
</comment>
<comment type="subcellular location">
    <subcellularLocation>
        <location evidence="1">Cell membrane</location>
        <topology evidence="1">Multi-pass membrane protein</topology>
    </subcellularLocation>
</comment>
<evidence type="ECO:0000256" key="2">
    <source>
        <dbReference type="ARBA" id="ARBA00022475"/>
    </source>
</evidence>